<feature type="compositionally biased region" description="Basic and acidic residues" evidence="2">
    <location>
        <begin position="354"/>
        <end position="368"/>
    </location>
</feature>
<feature type="compositionally biased region" description="Basic and acidic residues" evidence="2">
    <location>
        <begin position="1"/>
        <end position="10"/>
    </location>
</feature>
<feature type="compositionally biased region" description="Basic and acidic residues" evidence="2">
    <location>
        <begin position="628"/>
        <end position="644"/>
    </location>
</feature>
<feature type="compositionally biased region" description="Basic and acidic residues" evidence="2">
    <location>
        <begin position="1442"/>
        <end position="1457"/>
    </location>
</feature>
<organism evidence="3">
    <name type="scientific">Chromera velia CCMP2878</name>
    <dbReference type="NCBI Taxonomy" id="1169474"/>
    <lineage>
        <taxon>Eukaryota</taxon>
        <taxon>Sar</taxon>
        <taxon>Alveolata</taxon>
        <taxon>Colpodellida</taxon>
        <taxon>Chromeraceae</taxon>
        <taxon>Chromera</taxon>
    </lineage>
</organism>
<feature type="region of interest" description="Disordered" evidence="2">
    <location>
        <begin position="752"/>
        <end position="788"/>
    </location>
</feature>
<feature type="compositionally biased region" description="Gly residues" evidence="2">
    <location>
        <begin position="202"/>
        <end position="211"/>
    </location>
</feature>
<feature type="region of interest" description="Disordered" evidence="2">
    <location>
        <begin position="622"/>
        <end position="644"/>
    </location>
</feature>
<name>A0A0G4G562_9ALVE</name>
<feature type="compositionally biased region" description="Low complexity" evidence="2">
    <location>
        <begin position="383"/>
        <end position="409"/>
    </location>
</feature>
<feature type="region of interest" description="Disordered" evidence="2">
    <location>
        <begin position="1286"/>
        <end position="1363"/>
    </location>
</feature>
<accession>A0A0G4G562</accession>
<feature type="region of interest" description="Disordered" evidence="2">
    <location>
        <begin position="1"/>
        <end position="24"/>
    </location>
</feature>
<gene>
    <name evidence="3" type="ORF">Cvel_20331</name>
</gene>
<evidence type="ECO:0000256" key="2">
    <source>
        <dbReference type="SAM" id="MobiDB-lite"/>
    </source>
</evidence>
<sequence length="1578" mass="175106">MPGEVKEPSKADMPSANPWESNGIPDVVRSLWEESWRLSSSLESAAADLEADALNGGAQKDGRAWAEAGAATALREARREVQESSREVKRWKQRCEQQRDKMQNEVASLKAALQKSEKREKEAKERIFFADREVLRLSRHLQVFQSAGVSSSPLGAAARHQKDEGEEEHGLWAQDECGESHMELDGEGEGEGTSSGERVWGLKGGRGGADGRGGEEGIDSPSSPPLGRCRQSPRGPHGRSTDTSTEGEGGGDPAGAVGASSSSHEVQQEGERNESLVGVADCEDSIGRFSGERERSLASRRERERGKADLERENDELLQRVAELEHALETARKATPAHKESADGEQPRASSDQRNPEGGEEKAKECDGKPGVNVQRGGGFGDSSLPTSASLLASATTVESSTTQISQISGQRPPRAPSSLCVSVTDVCVGPDEPLLCSSAELTVEEVGVLCEIDREEEREKEKRGKGVDTQTQAEDWGGETRQSNAGASFSVCVGCSALEYEAEWLRKERRDERERIAELEKELDTLRSSHKNPLVNEMRGRVSDSLAGAAAERTALQEECREEVARQMQKASQTHKAEMDKLRESFEWERRKTETRLRAESERETEGLRWEVDRLRLESSRATEALEAEKERSERKVAEAVERTRADASLEVLAERRRRESLRVEHERETEKQMKEVDAAARRDWEERAVSAERQVEALRSEIAASRLHLRRETEVARREGEERLRQAREAGETEKQRLLESFKKEREVFEESFSRQMQQREAEAKSDMERVQREEEHAEAVRRMEERHDAEMLRLETRQTAERDAETQKLMEKIREGERELARLEIESSRRIEREVQKARDEREAKISLLALRRTHEGELRAVKAESVEREREAASALETRMKKAADVQKERADKMATENLNLRSQWASEVSRLEEEKVHLISDVRSLKAERESAREQNNHTGAELQESRKQLRETRLALDAVLLGEARRKENARPQITQTDAPFLLAAAVQTETRPLVETHCQTSPPLLNEIQTQTNPPPRAAARAIQTERLHHTATACQAGASAFCGFVSQRSQTAVRLQTEEWTQTVHTCTDAIAAFAPARAAEAETNSDAPPEAKVTPAPLTSQSAMQTEKPPSSSKFQETELQTGHQLSSYSVNNRPRVSFSPQTIEKAKTAQSVPSRRPAAVADRNLIHPSLRKYLHTSPTLNTLMLKETDSVGKAKPERTTTAGERQREGGGLSTMKDQRGPVIQRDNQMERRSPSSSVPPAEVQQKDRMRLQIEADLASLRRDVIDIVAAGQEGQVEGAVRMNGDGREEEEERTLGGRGVEKNRRGRGNVQKRPDSALSVEQEEGEEVEEEEENERKRQNPPAVPFSMSAPPHLLSLGVESLPEGTRAAFFSHLAAVGRERVSKGIDTEPLVAPQFGGETGDTRSEREGPQVPIRSRQVEKRGGGAGKKGRNKEAREHVNSRTKETGEDQPPIAKKRTQRTQSSSSSSTDRNRSSARRPVADPPNVMNKAAVLGDARALAAQFAESVPKGIEMNMNVVTEIPSPAKQAELRRRLLEQAAKMGAGGKGLGRQFVGGSADEGGGSESGRR</sequence>
<feature type="region of interest" description="Disordered" evidence="2">
    <location>
        <begin position="455"/>
        <end position="484"/>
    </location>
</feature>
<keyword evidence="1" id="KW-0175">Coiled coil</keyword>
<dbReference type="VEuPathDB" id="CryptoDB:Cvel_20331"/>
<reference evidence="3" key="1">
    <citation type="submission" date="2014-11" db="EMBL/GenBank/DDBJ databases">
        <authorList>
            <person name="Otto D Thomas"/>
            <person name="Naeem Raeece"/>
        </authorList>
    </citation>
    <scope>NUCLEOTIDE SEQUENCE</scope>
</reference>
<feature type="compositionally biased region" description="Basic and acidic residues" evidence="2">
    <location>
        <begin position="455"/>
        <end position="467"/>
    </location>
</feature>
<dbReference type="EMBL" id="CDMZ01000900">
    <property type="protein sequence ID" value="CEM23611.1"/>
    <property type="molecule type" value="Genomic_DNA"/>
</dbReference>
<feature type="region of interest" description="Disordered" evidence="2">
    <location>
        <begin position="1392"/>
        <end position="1499"/>
    </location>
</feature>
<evidence type="ECO:0000256" key="1">
    <source>
        <dbReference type="SAM" id="Coils"/>
    </source>
</evidence>
<feature type="region of interest" description="Disordered" evidence="2">
    <location>
        <begin position="713"/>
        <end position="738"/>
    </location>
</feature>
<feature type="region of interest" description="Disordered" evidence="2">
    <location>
        <begin position="561"/>
        <end position="581"/>
    </location>
</feature>
<feature type="region of interest" description="Disordered" evidence="2">
    <location>
        <begin position="1199"/>
        <end position="1257"/>
    </location>
</feature>
<feature type="compositionally biased region" description="Basic and acidic residues" evidence="2">
    <location>
        <begin position="290"/>
        <end position="346"/>
    </location>
</feature>
<feature type="compositionally biased region" description="Polar residues" evidence="2">
    <location>
        <begin position="1106"/>
        <end position="1132"/>
    </location>
</feature>
<feature type="coiled-coil region" evidence="1">
    <location>
        <begin position="870"/>
        <end position="954"/>
    </location>
</feature>
<feature type="region of interest" description="Disordered" evidence="2">
    <location>
        <begin position="147"/>
        <end position="418"/>
    </location>
</feature>
<feature type="coiled-coil region" evidence="1">
    <location>
        <begin position="503"/>
        <end position="530"/>
    </location>
</feature>
<feature type="compositionally biased region" description="Acidic residues" evidence="2">
    <location>
        <begin position="1331"/>
        <end position="1343"/>
    </location>
</feature>
<feature type="compositionally biased region" description="Basic and acidic residues" evidence="2">
    <location>
        <begin position="1199"/>
        <end position="1218"/>
    </location>
</feature>
<feature type="region of interest" description="Disordered" evidence="2">
    <location>
        <begin position="1087"/>
        <end position="1132"/>
    </location>
</feature>
<protein>
    <submittedName>
        <fullName evidence="3">Uncharacterized protein</fullName>
    </submittedName>
</protein>
<proteinExistence type="predicted"/>
<evidence type="ECO:0000313" key="3">
    <source>
        <dbReference type="EMBL" id="CEM23611.1"/>
    </source>
</evidence>
<feature type="compositionally biased region" description="Low complexity" evidence="2">
    <location>
        <begin position="254"/>
        <end position="265"/>
    </location>
</feature>
<feature type="compositionally biased region" description="Gly residues" evidence="2">
    <location>
        <begin position="1567"/>
        <end position="1578"/>
    </location>
</feature>
<feature type="compositionally biased region" description="Low complexity" evidence="2">
    <location>
        <begin position="1470"/>
        <end position="1479"/>
    </location>
</feature>
<feature type="region of interest" description="Disordered" evidence="2">
    <location>
        <begin position="1551"/>
        <end position="1578"/>
    </location>
</feature>
<feature type="coiled-coil region" evidence="1">
    <location>
        <begin position="74"/>
        <end position="126"/>
    </location>
</feature>
<feature type="compositionally biased region" description="Basic and acidic residues" evidence="2">
    <location>
        <begin position="1303"/>
        <end position="1313"/>
    </location>
</feature>